<sequence length="213" mass="25186">MPPKSVPFKLATCKCKYRCHDLVENEVRKLHTDFWKQSKDGQGNFLFGLINIVRMKQRRQRTTDVSALSRRQISVTYCLPSTNGNIQVCAKTFRDTLGLSQKRTYTVIEKSGIFCFTNRWGKNPRSHSHKTKYTDEDIELIKGHASSFPSEESHYSRYKSSKLYLSPDLNIHRMYRAFVKAYPYSNIHQRFYRRVFRKSFPKLSFHRPRTDTV</sequence>
<gene>
    <name evidence="1" type="primary">OFAS_OFAS009958</name>
    <name evidence="1" type="ORF">TNIN_59041</name>
</gene>
<accession>A0A8X6XHH0</accession>
<protein>
    <submittedName>
        <fullName evidence="1">Uncharacterized protein</fullName>
    </submittedName>
</protein>
<dbReference type="Proteomes" id="UP000886998">
    <property type="component" value="Unassembled WGS sequence"/>
</dbReference>
<reference evidence="1" key="1">
    <citation type="submission" date="2020-08" db="EMBL/GenBank/DDBJ databases">
        <title>Multicomponent nature underlies the extraordinary mechanical properties of spider dragline silk.</title>
        <authorList>
            <person name="Kono N."/>
            <person name="Nakamura H."/>
            <person name="Mori M."/>
            <person name="Yoshida Y."/>
            <person name="Ohtoshi R."/>
            <person name="Malay A.D."/>
            <person name="Moran D.A.P."/>
            <person name="Tomita M."/>
            <person name="Numata K."/>
            <person name="Arakawa K."/>
        </authorList>
    </citation>
    <scope>NUCLEOTIDE SEQUENCE</scope>
</reference>
<evidence type="ECO:0000313" key="2">
    <source>
        <dbReference type="Proteomes" id="UP000886998"/>
    </source>
</evidence>
<dbReference type="OrthoDB" id="6621431at2759"/>
<proteinExistence type="predicted"/>
<dbReference type="PANTHER" id="PTHR10773">
    <property type="entry name" value="DNA-DIRECTED RNA POLYMERASES I, II, AND III SUBUNIT RPABC2"/>
    <property type="match status" value="1"/>
</dbReference>
<comment type="caution">
    <text evidence="1">The sequence shown here is derived from an EMBL/GenBank/DDBJ whole genome shotgun (WGS) entry which is preliminary data.</text>
</comment>
<dbReference type="EMBL" id="BMAV01009577">
    <property type="protein sequence ID" value="GFY53947.1"/>
    <property type="molecule type" value="Genomic_DNA"/>
</dbReference>
<dbReference type="AlphaFoldDB" id="A0A8X6XHH0"/>
<organism evidence="1 2">
    <name type="scientific">Trichonephila inaurata madagascariensis</name>
    <dbReference type="NCBI Taxonomy" id="2747483"/>
    <lineage>
        <taxon>Eukaryota</taxon>
        <taxon>Metazoa</taxon>
        <taxon>Ecdysozoa</taxon>
        <taxon>Arthropoda</taxon>
        <taxon>Chelicerata</taxon>
        <taxon>Arachnida</taxon>
        <taxon>Araneae</taxon>
        <taxon>Araneomorphae</taxon>
        <taxon>Entelegynae</taxon>
        <taxon>Araneoidea</taxon>
        <taxon>Nephilidae</taxon>
        <taxon>Trichonephila</taxon>
        <taxon>Trichonephila inaurata</taxon>
    </lineage>
</organism>
<keyword evidence="2" id="KW-1185">Reference proteome</keyword>
<dbReference type="PANTHER" id="PTHR10773:SF19">
    <property type="match status" value="1"/>
</dbReference>
<name>A0A8X6XHH0_9ARAC</name>
<evidence type="ECO:0000313" key="1">
    <source>
        <dbReference type="EMBL" id="GFY53947.1"/>
    </source>
</evidence>